<dbReference type="EMBL" id="JAGGLB010000002">
    <property type="protein sequence ID" value="MBP1989347.1"/>
    <property type="molecule type" value="Genomic_DNA"/>
</dbReference>
<reference evidence="1 2" key="1">
    <citation type="submission" date="2021-03" db="EMBL/GenBank/DDBJ databases">
        <title>Genomic Encyclopedia of Type Strains, Phase IV (KMG-IV): sequencing the most valuable type-strain genomes for metagenomic binning, comparative biology and taxonomic classification.</title>
        <authorList>
            <person name="Goeker M."/>
        </authorList>
    </citation>
    <scope>NUCLEOTIDE SEQUENCE [LARGE SCALE GENOMIC DNA]</scope>
    <source>
        <strain evidence="1 2">DSM 26048</strain>
    </source>
</reference>
<sequence length="183" mass="21366">MDALINNMNDVDKKYNELNTTSLSQKQEIVDARTRNEEAQIYNESLLSDEVYKLNRIFEKLPQVTKKLAYIKKLQAENDTYSLTVDYVEWYGGEEAVQAAKEDKAEDAASLNNGFYIRNKQIENKKVTAKEDLLIYQLDGTKSRYVGFQDFVNEKDSIENSDRLFNIHFVNNELVLLEEQYRP</sequence>
<organism evidence="1 2">
    <name type="scientific">Paenibacillus eucommiae</name>
    <dbReference type="NCBI Taxonomy" id="1355755"/>
    <lineage>
        <taxon>Bacteria</taxon>
        <taxon>Bacillati</taxon>
        <taxon>Bacillota</taxon>
        <taxon>Bacilli</taxon>
        <taxon>Bacillales</taxon>
        <taxon>Paenibacillaceae</taxon>
        <taxon>Paenibacillus</taxon>
    </lineage>
</organism>
<keyword evidence="2" id="KW-1185">Reference proteome</keyword>
<evidence type="ECO:0000313" key="1">
    <source>
        <dbReference type="EMBL" id="MBP1989347.1"/>
    </source>
</evidence>
<protein>
    <submittedName>
        <fullName evidence="1">Uncharacterized protein YwqG</fullName>
    </submittedName>
</protein>
<gene>
    <name evidence="1" type="ORF">J2Z66_000942</name>
</gene>
<name>A0ABS4IP59_9BACL</name>
<dbReference type="Proteomes" id="UP001519287">
    <property type="component" value="Unassembled WGS sequence"/>
</dbReference>
<accession>A0ABS4IP59</accession>
<evidence type="ECO:0000313" key="2">
    <source>
        <dbReference type="Proteomes" id="UP001519287"/>
    </source>
</evidence>
<dbReference type="RefSeq" id="WP_209970166.1">
    <property type="nucleotide sequence ID" value="NZ_JAGGLB010000002.1"/>
</dbReference>
<proteinExistence type="predicted"/>
<comment type="caution">
    <text evidence="1">The sequence shown here is derived from an EMBL/GenBank/DDBJ whole genome shotgun (WGS) entry which is preliminary data.</text>
</comment>